<evidence type="ECO:0000313" key="2">
    <source>
        <dbReference type="EMBL" id="MBP3953060.1"/>
    </source>
</evidence>
<dbReference type="RefSeq" id="WP_210598917.1">
    <property type="nucleotide sequence ID" value="NZ_JAGKSQ010000009.1"/>
</dbReference>
<gene>
    <name evidence="2" type="ORF">J7W16_18210</name>
</gene>
<keyword evidence="3" id="KW-1185">Reference proteome</keyword>
<evidence type="ECO:0000313" key="3">
    <source>
        <dbReference type="Proteomes" id="UP000678228"/>
    </source>
</evidence>
<sequence>MFGNGKKRKGNGNAMMYSLVGVGIGAAAYGLMRGRNNGGMNNMMQPIQKAFNQMNQE</sequence>
<keyword evidence="1" id="KW-0472">Membrane</keyword>
<accession>A0A940WVA2</accession>
<dbReference type="EMBL" id="JAGKSQ010000009">
    <property type="protein sequence ID" value="MBP3953060.1"/>
    <property type="molecule type" value="Genomic_DNA"/>
</dbReference>
<keyword evidence="1" id="KW-1133">Transmembrane helix</keyword>
<dbReference type="AlphaFoldDB" id="A0A940WVA2"/>
<evidence type="ECO:0000256" key="1">
    <source>
        <dbReference type="SAM" id="Phobius"/>
    </source>
</evidence>
<comment type="caution">
    <text evidence="2">The sequence shown here is derived from an EMBL/GenBank/DDBJ whole genome shotgun (WGS) entry which is preliminary data.</text>
</comment>
<proteinExistence type="predicted"/>
<name>A0A940WVA2_9BACI</name>
<organism evidence="2 3">
    <name type="scientific">Halalkalibacter suaedae</name>
    <dbReference type="NCBI Taxonomy" id="2822140"/>
    <lineage>
        <taxon>Bacteria</taxon>
        <taxon>Bacillati</taxon>
        <taxon>Bacillota</taxon>
        <taxon>Bacilli</taxon>
        <taxon>Bacillales</taxon>
        <taxon>Bacillaceae</taxon>
        <taxon>Halalkalibacter</taxon>
    </lineage>
</organism>
<keyword evidence="1" id="KW-0812">Transmembrane</keyword>
<feature type="transmembrane region" description="Helical" evidence="1">
    <location>
        <begin position="14"/>
        <end position="32"/>
    </location>
</feature>
<reference evidence="2" key="1">
    <citation type="submission" date="2021-03" db="EMBL/GenBank/DDBJ databases">
        <title>Bacillus suaedae sp. nov., isolated from Suaeda aralocaspica.</title>
        <authorList>
            <person name="Lei R.F.R."/>
        </authorList>
    </citation>
    <scope>NUCLEOTIDE SEQUENCE</scope>
    <source>
        <strain evidence="2">YZJH907-2</strain>
    </source>
</reference>
<protein>
    <submittedName>
        <fullName evidence="2">Uncharacterized protein</fullName>
    </submittedName>
</protein>
<dbReference type="Proteomes" id="UP000678228">
    <property type="component" value="Unassembled WGS sequence"/>
</dbReference>